<name>A0ABT4S5E7_9ACTN</name>
<proteinExistence type="predicted"/>
<evidence type="ECO:0000313" key="3">
    <source>
        <dbReference type="Proteomes" id="UP001144036"/>
    </source>
</evidence>
<sequence length="133" mass="14809">MLDLVDAPEAYDKLEDLERLYWEIAMIGSADVVYRARSAIMAVATGLEVDPELLVASFVRSVREELGLAQEGLPRNLLRDNEQHLSREAQISRQLRMTALAQEQGKSRGRPTLAARENGPQAARAARRPSVEP</sequence>
<feature type="region of interest" description="Disordered" evidence="1">
    <location>
        <begin position="97"/>
        <end position="133"/>
    </location>
</feature>
<dbReference type="Proteomes" id="UP001144036">
    <property type="component" value="Unassembled WGS sequence"/>
</dbReference>
<comment type="caution">
    <text evidence="2">The sequence shown here is derived from an EMBL/GenBank/DDBJ whole genome shotgun (WGS) entry which is preliminary data.</text>
</comment>
<dbReference type="EMBL" id="JAPNNL010000007">
    <property type="protein sequence ID" value="MDA0632404.1"/>
    <property type="molecule type" value="Genomic_DNA"/>
</dbReference>
<organism evidence="2 3">
    <name type="scientific">Nonomuraea corallina</name>
    <dbReference type="NCBI Taxonomy" id="2989783"/>
    <lineage>
        <taxon>Bacteria</taxon>
        <taxon>Bacillati</taxon>
        <taxon>Actinomycetota</taxon>
        <taxon>Actinomycetes</taxon>
        <taxon>Streptosporangiales</taxon>
        <taxon>Streptosporangiaceae</taxon>
        <taxon>Nonomuraea</taxon>
    </lineage>
</organism>
<protein>
    <submittedName>
        <fullName evidence="2">Uncharacterized protein</fullName>
    </submittedName>
</protein>
<accession>A0ABT4S5E7</accession>
<evidence type="ECO:0000313" key="2">
    <source>
        <dbReference type="EMBL" id="MDA0632404.1"/>
    </source>
</evidence>
<keyword evidence="3" id="KW-1185">Reference proteome</keyword>
<dbReference type="RefSeq" id="WP_270153179.1">
    <property type="nucleotide sequence ID" value="NZ_JAPNNL010000007.1"/>
</dbReference>
<gene>
    <name evidence="2" type="ORF">OUY22_03175</name>
</gene>
<evidence type="ECO:0000256" key="1">
    <source>
        <dbReference type="SAM" id="MobiDB-lite"/>
    </source>
</evidence>
<reference evidence="2" key="1">
    <citation type="submission" date="2022-11" db="EMBL/GenBank/DDBJ databases">
        <title>Nonomuraea corallina sp. nov., a new species of the genus Nonomuraea isolated from sea side sediment in Thai sea.</title>
        <authorList>
            <person name="Ngamcharungchit C."/>
            <person name="Matsumoto A."/>
            <person name="Suriyachadkun C."/>
            <person name="Panbangred W."/>
            <person name="Inahashi Y."/>
            <person name="Intra B."/>
        </authorList>
    </citation>
    <scope>NUCLEOTIDE SEQUENCE</scope>
    <source>
        <strain evidence="2">MCN248</strain>
    </source>
</reference>